<keyword evidence="1" id="KW-0808">Transferase</keyword>
<name>A0ACD3SPF3_9BURK</name>
<keyword evidence="2" id="KW-1185">Reference proteome</keyword>
<protein>
    <submittedName>
        <fullName evidence="1">HAMP domain-containing histidine kinase</fullName>
    </submittedName>
</protein>
<dbReference type="Proteomes" id="UP000004277">
    <property type="component" value="Unassembled WGS sequence"/>
</dbReference>
<gene>
    <name evidence="1" type="ORF">MW7_009565</name>
</gene>
<proteinExistence type="predicted"/>
<dbReference type="EMBL" id="AKCV02000016">
    <property type="protein sequence ID" value="TMS58008.1"/>
    <property type="molecule type" value="Genomic_DNA"/>
</dbReference>
<evidence type="ECO:0000313" key="1">
    <source>
        <dbReference type="EMBL" id="TMS58008.1"/>
    </source>
</evidence>
<accession>A0ACD3SPF3</accession>
<keyword evidence="1" id="KW-0418">Kinase</keyword>
<evidence type="ECO:0000313" key="2">
    <source>
        <dbReference type="Proteomes" id="UP000004277"/>
    </source>
</evidence>
<reference evidence="1" key="1">
    <citation type="submission" date="2019-05" db="EMBL/GenBank/DDBJ databases">
        <title>Revised genome assembly of Burkholderiaceae (previously Ralstonia) sp. PBA.</title>
        <authorList>
            <person name="Gan H.M."/>
        </authorList>
    </citation>
    <scope>NUCLEOTIDE SEQUENCE</scope>
    <source>
        <strain evidence="1">PBA</strain>
    </source>
</reference>
<comment type="caution">
    <text evidence="1">The sequence shown here is derived from an EMBL/GenBank/DDBJ whole genome shotgun (WGS) entry which is preliminary data.</text>
</comment>
<sequence>MIASLKRQVAAIWNSIVFRLALHYSALLLLVLVIVLTILYTQTVGVMQRRIDQQLEYNAYRLQQHFEQYGQAALSHDISRMLEDGVSSDSEIYALWDDRQRPVAGNVTDPVLLDLPQERITEIPVYHHNGRSLSRVVVRRLSDGSTLAVGHDMRDQRALETLIAEASLSAGAIALLLTIGGTLMFRQLLEARVAAIRRTAARIEAGDLSQRIPASPQDDEFARLTRDINMMLDQIERLMDGVRHVSNTIAHNLRTPLSRMLARLRTAEHDPAQRDDAIRFVIREIEDLSIVFDKLLQIAEVESGARRQAFSKVDVNTLVLDVLDLYGAVAEEQDATLTHTLDPDAVLDGDRDLLASATANLVDNALKYAGRHARVHVATRQVDGRLTIAVQDNGPGIPAHERERVGTRFYRLDRQAPGYGLGLASVIAIAHLHGGELHLADAAPGLIATLDLPAKKDA</sequence>
<organism evidence="1 2">
    <name type="scientific">Imbroritus primus</name>
    <dbReference type="NCBI Taxonomy" id="3058603"/>
    <lineage>
        <taxon>Bacteria</taxon>
        <taxon>Pseudomonadati</taxon>
        <taxon>Pseudomonadota</taxon>
        <taxon>Betaproteobacteria</taxon>
        <taxon>Burkholderiales</taxon>
        <taxon>Burkholderiaceae</taxon>
        <taxon>Imbroritus</taxon>
    </lineage>
</organism>